<feature type="compositionally biased region" description="Polar residues" evidence="1">
    <location>
        <begin position="1"/>
        <end position="14"/>
    </location>
</feature>
<accession>A0ABQ4C5M5</accession>
<gene>
    <name evidence="2" type="ORF">Air01nite_41540</name>
</gene>
<proteinExistence type="predicted"/>
<dbReference type="Pfam" id="PF19698">
    <property type="entry name" value="DUF6197"/>
    <property type="match status" value="1"/>
</dbReference>
<protein>
    <submittedName>
        <fullName evidence="2">Uncharacterized protein</fullName>
    </submittedName>
</protein>
<dbReference type="Proteomes" id="UP000624325">
    <property type="component" value="Unassembled WGS sequence"/>
</dbReference>
<comment type="caution">
    <text evidence="2">The sequence shown here is derived from an EMBL/GenBank/DDBJ whole genome shotgun (WGS) entry which is preliminary data.</text>
</comment>
<evidence type="ECO:0000256" key="1">
    <source>
        <dbReference type="SAM" id="MobiDB-lite"/>
    </source>
</evidence>
<evidence type="ECO:0000313" key="3">
    <source>
        <dbReference type="Proteomes" id="UP000624325"/>
    </source>
</evidence>
<name>A0ABQ4C5M5_9ACTN</name>
<sequence length="263" mass="28592">MQPTQNQAEQTSATPFRRWDRAPETPSDSRFFDLREAGYLGWIDQDGYAVQEFTEVDPDPATATPAIRLRTAACYLRRHGWHQGDMFADPDAPYPAACALGAIRMAVYGTSVIDADAPKGAEAFEATVCVLADYLVMHLDVPDPSDALAAGYGEDLEELVGGWNDDPARNVSHVIAAFYGAADEWDRIQRKRSVPVCCGAPMAEDNALSPSASCFPGDGVRVERVYRCGLCDKWKAVEVTDPDEADRLFGQALNGDVDPGGAR</sequence>
<dbReference type="RefSeq" id="WP_203704404.1">
    <property type="nucleotide sequence ID" value="NZ_BAAALU010000015.1"/>
</dbReference>
<dbReference type="EMBL" id="BONC01000029">
    <property type="protein sequence ID" value="GIF58059.1"/>
    <property type="molecule type" value="Genomic_DNA"/>
</dbReference>
<keyword evidence="3" id="KW-1185">Reference proteome</keyword>
<feature type="region of interest" description="Disordered" evidence="1">
    <location>
        <begin position="1"/>
        <end position="28"/>
    </location>
</feature>
<evidence type="ECO:0000313" key="2">
    <source>
        <dbReference type="EMBL" id="GIF58059.1"/>
    </source>
</evidence>
<reference evidence="2 3" key="1">
    <citation type="submission" date="2021-01" db="EMBL/GenBank/DDBJ databases">
        <title>Whole genome shotgun sequence of Asanoa iriomotensis NBRC 100142.</title>
        <authorList>
            <person name="Komaki H."/>
            <person name="Tamura T."/>
        </authorList>
    </citation>
    <scope>NUCLEOTIDE SEQUENCE [LARGE SCALE GENOMIC DNA]</scope>
    <source>
        <strain evidence="2 3">NBRC 100142</strain>
    </source>
</reference>
<dbReference type="InterPro" id="IPR045677">
    <property type="entry name" value="DUF6197"/>
</dbReference>
<organism evidence="2 3">
    <name type="scientific">Asanoa iriomotensis</name>
    <dbReference type="NCBI Taxonomy" id="234613"/>
    <lineage>
        <taxon>Bacteria</taxon>
        <taxon>Bacillati</taxon>
        <taxon>Actinomycetota</taxon>
        <taxon>Actinomycetes</taxon>
        <taxon>Micromonosporales</taxon>
        <taxon>Micromonosporaceae</taxon>
        <taxon>Asanoa</taxon>
    </lineage>
</organism>